<sequence length="69" mass="8357">MGVYDVPPLDRSIVKLYEFTFQHKQSTKRKTVHEECDDLIEKIIEIEKREKDWTLLCYEEVRKNGKKID</sequence>
<accession>A0A3D6BSU2</accession>
<proteinExistence type="predicted"/>
<organism evidence="1 2">
    <name type="scientific">Xanthomarina gelatinilytica</name>
    <dbReference type="NCBI Taxonomy" id="1137281"/>
    <lineage>
        <taxon>Bacteria</taxon>
        <taxon>Pseudomonadati</taxon>
        <taxon>Bacteroidota</taxon>
        <taxon>Flavobacteriia</taxon>
        <taxon>Flavobacteriales</taxon>
        <taxon>Flavobacteriaceae</taxon>
        <taxon>Xanthomarina</taxon>
    </lineage>
</organism>
<name>A0A3D6BSU2_9FLAO</name>
<dbReference type="Proteomes" id="UP000263268">
    <property type="component" value="Unassembled WGS sequence"/>
</dbReference>
<gene>
    <name evidence="1" type="ORF">DHV22_12335</name>
</gene>
<reference evidence="1 2" key="1">
    <citation type="journal article" date="2018" name="Nat. Biotechnol.">
        <title>A standardized bacterial taxonomy based on genome phylogeny substantially revises the tree of life.</title>
        <authorList>
            <person name="Parks D.H."/>
            <person name="Chuvochina M."/>
            <person name="Waite D.W."/>
            <person name="Rinke C."/>
            <person name="Skarshewski A."/>
            <person name="Chaumeil P.A."/>
            <person name="Hugenholtz P."/>
        </authorList>
    </citation>
    <scope>NUCLEOTIDE SEQUENCE [LARGE SCALE GENOMIC DNA]</scope>
    <source>
        <strain evidence="1">UBA10227</strain>
    </source>
</reference>
<evidence type="ECO:0000313" key="1">
    <source>
        <dbReference type="EMBL" id="HCY82321.1"/>
    </source>
</evidence>
<comment type="caution">
    <text evidence="1">The sequence shown here is derived from an EMBL/GenBank/DDBJ whole genome shotgun (WGS) entry which is preliminary data.</text>
</comment>
<protein>
    <submittedName>
        <fullName evidence="1">Uncharacterized protein</fullName>
    </submittedName>
</protein>
<evidence type="ECO:0000313" key="2">
    <source>
        <dbReference type="Proteomes" id="UP000263268"/>
    </source>
</evidence>
<dbReference type="AlphaFoldDB" id="A0A3D6BSU2"/>
<dbReference type="EMBL" id="DPRK01000198">
    <property type="protein sequence ID" value="HCY82321.1"/>
    <property type="molecule type" value="Genomic_DNA"/>
</dbReference>